<dbReference type="OrthoDB" id="407509at2759"/>
<sequence>MKIILNIHFVLTPLVVENSPTEFVHKYDYLGQAVRLGRFNFDKEVTRRIKLGWAAFGGKLQFARSRAGYIARRTDNHRRRMVFEWRSCTGSHTVDPLPLSGLTTQSKSRATVSCRWPATLVLWNRWEDYVHLWTLANIHRSALPVQNNARRLYIDRQPATSANNTIKSLNPIIIAPE</sequence>
<gene>
    <name evidence="1" type="ORF">EVAR_38166_1</name>
</gene>
<reference evidence="1 2" key="1">
    <citation type="journal article" date="2019" name="Commun. Biol.">
        <title>The bagworm genome reveals a unique fibroin gene that provides high tensile strength.</title>
        <authorList>
            <person name="Kono N."/>
            <person name="Nakamura H."/>
            <person name="Ohtoshi R."/>
            <person name="Tomita M."/>
            <person name="Numata K."/>
            <person name="Arakawa K."/>
        </authorList>
    </citation>
    <scope>NUCLEOTIDE SEQUENCE [LARGE SCALE GENOMIC DNA]</scope>
</reference>
<dbReference type="AlphaFoldDB" id="A0A4C1WDF8"/>
<organism evidence="1 2">
    <name type="scientific">Eumeta variegata</name>
    <name type="common">Bagworm moth</name>
    <name type="synonym">Eumeta japonica</name>
    <dbReference type="NCBI Taxonomy" id="151549"/>
    <lineage>
        <taxon>Eukaryota</taxon>
        <taxon>Metazoa</taxon>
        <taxon>Ecdysozoa</taxon>
        <taxon>Arthropoda</taxon>
        <taxon>Hexapoda</taxon>
        <taxon>Insecta</taxon>
        <taxon>Pterygota</taxon>
        <taxon>Neoptera</taxon>
        <taxon>Endopterygota</taxon>
        <taxon>Lepidoptera</taxon>
        <taxon>Glossata</taxon>
        <taxon>Ditrysia</taxon>
        <taxon>Tineoidea</taxon>
        <taxon>Psychidae</taxon>
        <taxon>Oiketicinae</taxon>
        <taxon>Eumeta</taxon>
    </lineage>
</organism>
<accession>A0A4C1WDF8</accession>
<name>A0A4C1WDF8_EUMVA</name>
<evidence type="ECO:0000313" key="2">
    <source>
        <dbReference type="Proteomes" id="UP000299102"/>
    </source>
</evidence>
<proteinExistence type="predicted"/>
<keyword evidence="2" id="KW-1185">Reference proteome</keyword>
<evidence type="ECO:0000313" key="1">
    <source>
        <dbReference type="EMBL" id="GBP49398.1"/>
    </source>
</evidence>
<dbReference type="Proteomes" id="UP000299102">
    <property type="component" value="Unassembled WGS sequence"/>
</dbReference>
<dbReference type="EMBL" id="BGZK01000544">
    <property type="protein sequence ID" value="GBP49398.1"/>
    <property type="molecule type" value="Genomic_DNA"/>
</dbReference>
<protein>
    <submittedName>
        <fullName evidence="1">Uncharacterized protein</fullName>
    </submittedName>
</protein>
<comment type="caution">
    <text evidence="1">The sequence shown here is derived from an EMBL/GenBank/DDBJ whole genome shotgun (WGS) entry which is preliminary data.</text>
</comment>